<proteinExistence type="predicted"/>
<dbReference type="InterPro" id="IPR017853">
    <property type="entry name" value="GH"/>
</dbReference>
<dbReference type="EMBL" id="QSRZ01000002">
    <property type="protein sequence ID" value="RGL51898.1"/>
    <property type="molecule type" value="Genomic_DNA"/>
</dbReference>
<dbReference type="Proteomes" id="UP001272183">
    <property type="component" value="Unassembled WGS sequence"/>
</dbReference>
<feature type="compositionally biased region" description="Low complexity" evidence="1">
    <location>
        <begin position="155"/>
        <end position="166"/>
    </location>
</feature>
<keyword evidence="2" id="KW-0812">Transmembrane</keyword>
<keyword evidence="2" id="KW-0472">Membrane</keyword>
<evidence type="ECO:0000313" key="4">
    <source>
        <dbReference type="EMBL" id="MZR88264.1"/>
    </source>
</evidence>
<comment type="caution">
    <text evidence="7">The sequence shown here is derived from an EMBL/GenBank/DDBJ whole genome shotgun (WGS) entry which is preliminary data.</text>
</comment>
<keyword evidence="2" id="KW-1133">Transmembrane helix</keyword>
<evidence type="ECO:0000313" key="7">
    <source>
        <dbReference type="EMBL" id="RGL51898.1"/>
    </source>
</evidence>
<reference evidence="8 9" key="1">
    <citation type="submission" date="2016-10" db="EMBL/GenBank/DDBJ databases">
        <authorList>
            <person name="Varghese N."/>
            <person name="Submissions S."/>
        </authorList>
    </citation>
    <scope>NUCLEOTIDE SEQUENCE [LARGE SCALE GENOMIC DNA]</scope>
    <source>
        <strain evidence="8 9">DSM 20219</strain>
    </source>
</reference>
<evidence type="ECO:0000256" key="1">
    <source>
        <dbReference type="SAM" id="MobiDB-lite"/>
    </source>
</evidence>
<dbReference type="Proteomes" id="UP000466472">
    <property type="component" value="Unassembled WGS sequence"/>
</dbReference>
<reference evidence="6 10" key="2">
    <citation type="journal article" date="2017" name="Anaerobe">
        <title>Quantification, isolation and characterization of Bifidobacterium from the vaginal microbiomes of reproductive aged women.</title>
        <authorList>
            <person name="Freitas A.C."/>
            <person name="Hill J.E."/>
        </authorList>
    </citation>
    <scope>NUCLEOTIDE SEQUENCE [LARGE SCALE GENOMIC DNA]</scope>
    <source>
        <strain evidence="6 10">N6D05</strain>
    </source>
</reference>
<evidence type="ECO:0000313" key="11">
    <source>
        <dbReference type="Proteomes" id="UP000261288"/>
    </source>
</evidence>
<gene>
    <name evidence="6" type="ORF">CE169_09360</name>
    <name evidence="7" type="ORF">DXC63_02020</name>
    <name evidence="4" type="ORF">GT999_02855</name>
    <name evidence="5" type="ORF">GUA24_03595</name>
    <name evidence="8" type="ORF">SAMN04489748_1467</name>
    <name evidence="3" type="ORF">SCX10_02445</name>
</gene>
<dbReference type="Proteomes" id="UP000638311">
    <property type="component" value="Unassembled WGS sequence"/>
</dbReference>
<dbReference type="Gene3D" id="3.20.20.80">
    <property type="entry name" value="Glycosidases"/>
    <property type="match status" value="1"/>
</dbReference>
<dbReference type="Proteomes" id="UP000261288">
    <property type="component" value="Unassembled WGS sequence"/>
</dbReference>
<reference evidence="7 11" key="3">
    <citation type="submission" date="2018-08" db="EMBL/GenBank/DDBJ databases">
        <title>A genome reference for cultivated species of the human gut microbiota.</title>
        <authorList>
            <person name="Zou Y."/>
            <person name="Xue W."/>
            <person name="Luo G."/>
        </authorList>
    </citation>
    <scope>NUCLEOTIDE SEQUENCE [LARGE SCALE GENOMIC DNA]</scope>
    <source>
        <strain evidence="7 11">TF06-45A</strain>
    </source>
</reference>
<evidence type="ECO:0000313" key="9">
    <source>
        <dbReference type="Proteomes" id="UP000182842"/>
    </source>
</evidence>
<reference evidence="4 12" key="4">
    <citation type="journal article" date="2019" name="Nat. Med.">
        <title>A library of human gut bacterial isolates paired with longitudinal multiomics data enables mechanistic microbiome research.</title>
        <authorList>
            <person name="Poyet M."/>
            <person name="Groussin M."/>
            <person name="Gibbons S.M."/>
            <person name="Avila-Pacheco J."/>
            <person name="Jiang X."/>
            <person name="Kearney S.M."/>
            <person name="Perrotta A.R."/>
            <person name="Berdy B."/>
            <person name="Zhao S."/>
            <person name="Lieberman T.D."/>
            <person name="Swanson P.K."/>
            <person name="Smith M."/>
            <person name="Roesemann S."/>
            <person name="Alexander J.E."/>
            <person name="Rich S.A."/>
            <person name="Livny J."/>
            <person name="Vlamakis H."/>
            <person name="Clish C."/>
            <person name="Bullock K."/>
            <person name="Deik A."/>
            <person name="Scott J."/>
            <person name="Pierce K.A."/>
            <person name="Xavier R.J."/>
            <person name="Alm E.J."/>
        </authorList>
    </citation>
    <scope>NUCLEOTIDE SEQUENCE [LARGE SCALE GENOMIC DNA]</scope>
    <source>
        <strain evidence="4 12">BIOML-A395</strain>
        <strain evidence="5">BIOML-A409</strain>
    </source>
</reference>
<dbReference type="GeneID" id="69577361"/>
<sequence length="218" mass="22787">MDSDKAAVWVTNWDTERNGSSLTTRDGTSYLLANAFMLAYDYGQPHIFSGYYYAGVDDGAPGATRTSVPDMTCPTDGIETAGTWHCAQRWTAIRGMIGFRNAVAGTFTATVAKGSAVALYAGATPANWAGTRKYDPSDPAWFTGETPHKGDDTAAKSADSAASAKSGDAKSGKATSDAIRRAATLAAILLPVIVGVTFMAIARRNGKAQSDNSGPNND</sequence>
<accession>A0A0A1GL26</accession>
<dbReference type="EMBL" id="JAWUDL010000003">
    <property type="protein sequence ID" value="MDW7545698.1"/>
    <property type="molecule type" value="Genomic_DNA"/>
</dbReference>
<dbReference type="RefSeq" id="WP_008783499.1">
    <property type="nucleotide sequence ID" value="NZ_AP014658.1"/>
</dbReference>
<dbReference type="EMBL" id="WXEF01000004">
    <property type="protein sequence ID" value="MZR88264.1"/>
    <property type="molecule type" value="Genomic_DNA"/>
</dbReference>
<accession>E5Y036</accession>
<protein>
    <submittedName>
        <fullName evidence="8">Alpha-amylase</fullName>
    </submittedName>
</protein>
<reference evidence="3" key="5">
    <citation type="submission" date="2023-10" db="EMBL/GenBank/DDBJ databases">
        <title>Supernatant from a Refined Defined Microbial Community Protects Mice from Clostridioides difficile Infection.</title>
        <authorList>
            <person name="Douchant K."/>
            <person name="He S.-M."/>
            <person name="Noordhof C."/>
            <person name="Greenlaw J."/>
            <person name="Schroeter K."/>
            <person name="Vancuren S.J."/>
            <person name="Sjaarda C."/>
            <person name="Allen-Vercoe E."/>
            <person name="Gloor G.B."/>
            <person name="Vanner S.J."/>
            <person name="Petrof E.O."/>
            <person name="Sheth P.M."/>
            <person name="Guzman M."/>
        </authorList>
    </citation>
    <scope>NUCLEOTIDE SEQUENCE</scope>
    <source>
        <strain evidence="3">16-6-I_4_FM</strain>
    </source>
</reference>
<feature type="region of interest" description="Disordered" evidence="1">
    <location>
        <begin position="139"/>
        <end position="174"/>
    </location>
</feature>
<dbReference type="EMBL" id="WXDR01000004">
    <property type="protein sequence ID" value="MZU08123.1"/>
    <property type="molecule type" value="Genomic_DNA"/>
</dbReference>
<dbReference type="SUPFAM" id="SSF51445">
    <property type="entry name" value="(Trans)glycosidases"/>
    <property type="match status" value="1"/>
</dbReference>
<dbReference type="Proteomes" id="UP000257074">
    <property type="component" value="Unassembled WGS sequence"/>
</dbReference>
<feature type="transmembrane region" description="Helical" evidence="2">
    <location>
        <begin position="182"/>
        <end position="202"/>
    </location>
</feature>
<evidence type="ECO:0000313" key="6">
    <source>
        <dbReference type="EMBL" id="RDX05389.1"/>
    </source>
</evidence>
<organism evidence="7 11">
    <name type="scientific">Bifidobacterium longum</name>
    <dbReference type="NCBI Taxonomy" id="216816"/>
    <lineage>
        <taxon>Bacteria</taxon>
        <taxon>Bacillati</taxon>
        <taxon>Actinomycetota</taxon>
        <taxon>Actinomycetes</taxon>
        <taxon>Bifidobacteriales</taxon>
        <taxon>Bifidobacteriaceae</taxon>
        <taxon>Bifidobacterium</taxon>
    </lineage>
</organism>
<dbReference type="EMBL" id="FNRW01000004">
    <property type="protein sequence ID" value="SEB54823.1"/>
    <property type="molecule type" value="Genomic_DNA"/>
</dbReference>
<name>A0A0A1GL26_BIFLN</name>
<dbReference type="EMBL" id="NJNR01000061">
    <property type="protein sequence ID" value="RDX05389.1"/>
    <property type="molecule type" value="Genomic_DNA"/>
</dbReference>
<evidence type="ECO:0000256" key="2">
    <source>
        <dbReference type="SAM" id="Phobius"/>
    </source>
</evidence>
<evidence type="ECO:0000313" key="5">
    <source>
        <dbReference type="EMBL" id="MZU08123.1"/>
    </source>
</evidence>
<evidence type="ECO:0000313" key="3">
    <source>
        <dbReference type="EMBL" id="MDW7545698.1"/>
    </source>
</evidence>
<evidence type="ECO:0000313" key="8">
    <source>
        <dbReference type="EMBL" id="SEB54823.1"/>
    </source>
</evidence>
<dbReference type="AlphaFoldDB" id="A0A0A1GL26"/>
<evidence type="ECO:0000313" key="12">
    <source>
        <dbReference type="Proteomes" id="UP000466472"/>
    </source>
</evidence>
<evidence type="ECO:0000313" key="10">
    <source>
        <dbReference type="Proteomes" id="UP000257074"/>
    </source>
</evidence>
<dbReference type="Proteomes" id="UP000182842">
    <property type="component" value="Unassembled WGS sequence"/>
</dbReference>